<comment type="caution">
    <text evidence="2">The sequence shown here is derived from an EMBL/GenBank/DDBJ whole genome shotgun (WGS) entry which is preliminary data.</text>
</comment>
<proteinExistence type="predicted"/>
<evidence type="ECO:0000259" key="1">
    <source>
        <dbReference type="Pfam" id="PF19694"/>
    </source>
</evidence>
<evidence type="ECO:0000313" key="3">
    <source>
        <dbReference type="Proteomes" id="UP000550729"/>
    </source>
</evidence>
<dbReference type="Pfam" id="PF19694">
    <property type="entry name" value="DUF6194"/>
    <property type="match status" value="1"/>
</dbReference>
<dbReference type="AlphaFoldDB" id="A0A848L0J8"/>
<organism evidence="2 3">
    <name type="scientific">Gordonia asplenii</name>
    <dbReference type="NCBI Taxonomy" id="2725283"/>
    <lineage>
        <taxon>Bacteria</taxon>
        <taxon>Bacillati</taxon>
        <taxon>Actinomycetota</taxon>
        <taxon>Actinomycetes</taxon>
        <taxon>Mycobacteriales</taxon>
        <taxon>Gordoniaceae</taxon>
        <taxon>Gordonia</taxon>
    </lineage>
</organism>
<feature type="domain" description="DUF6194" evidence="1">
    <location>
        <begin position="1"/>
        <end position="147"/>
    </location>
</feature>
<keyword evidence="3" id="KW-1185">Reference proteome</keyword>
<gene>
    <name evidence="2" type="ORF">HH308_13175</name>
</gene>
<reference evidence="2 3" key="1">
    <citation type="submission" date="2020-04" db="EMBL/GenBank/DDBJ databases">
        <title>Gordonia sp. nov. TBRC 11910.</title>
        <authorList>
            <person name="Suriyachadkun C."/>
        </authorList>
    </citation>
    <scope>NUCLEOTIDE SEQUENCE [LARGE SCALE GENOMIC DNA]</scope>
    <source>
        <strain evidence="2 3">TBRC 11910</strain>
    </source>
</reference>
<dbReference type="InterPro" id="IPR045676">
    <property type="entry name" value="DUF6194"/>
</dbReference>
<accession>A0A848L0J8</accession>
<evidence type="ECO:0000313" key="2">
    <source>
        <dbReference type="EMBL" id="NMO02163.1"/>
    </source>
</evidence>
<name>A0A848L0J8_9ACTN</name>
<dbReference type="EMBL" id="JABBNB010000012">
    <property type="protein sequence ID" value="NMO02163.1"/>
    <property type="molecule type" value="Genomic_DNA"/>
</dbReference>
<dbReference type="Proteomes" id="UP000550729">
    <property type="component" value="Unassembled WGS sequence"/>
</dbReference>
<dbReference type="RefSeq" id="WP_170194672.1">
    <property type="nucleotide sequence ID" value="NZ_JABBNB010000012.1"/>
</dbReference>
<sequence>MTVDEIIAFTESLGCVLTQRPTSDDPDVPEIAWGDTFFHYCPDGEIRSRSQPFATIVTKAYPGEPTSDLDADGAFRVNIGVGRAEFARRTGVEPSRAAQSAQPFAAADEVVPHPTYARAGWVSVINPAHSTDVVRELLATAHARARGTTG</sequence>
<protein>
    <recommendedName>
        <fullName evidence="1">DUF6194 domain-containing protein</fullName>
    </recommendedName>
</protein>